<evidence type="ECO:0000313" key="2">
    <source>
        <dbReference type="Proteomes" id="UP000177042"/>
    </source>
</evidence>
<dbReference type="InterPro" id="IPR008921">
    <property type="entry name" value="DNA_pol3_clamp-load_cplx_C"/>
</dbReference>
<comment type="caution">
    <text evidence="1">The sequence shown here is derived from an EMBL/GenBank/DDBJ whole genome shotgun (WGS) entry which is preliminary data.</text>
</comment>
<protein>
    <submittedName>
        <fullName evidence="1">Uncharacterized protein</fullName>
    </submittedName>
</protein>
<dbReference type="EMBL" id="MFCX01000002">
    <property type="protein sequence ID" value="OGE26839.1"/>
    <property type="molecule type" value="Genomic_DNA"/>
</dbReference>
<proteinExistence type="predicted"/>
<dbReference type="AlphaFoldDB" id="A0A1F5JE12"/>
<sequence>MKLLLLHGPAISSSRAQLISIKQKFNVNDVVVFEQGADLEDIAGNLVSTSLFPQERLVILENPPADFIFHFSLFTFHFSLVLWFDHELPKAKLLEYTKIGAQVFYFPESKEITGFPFLDLLANKDNRAFLEMEKLKKTGFDIFYLLTMSYYLLRNLVTTPKNAPQFVKDKLQRQRKNFDLERITKLYKSLIEIEFKLKKGLLEQSQAEFLLVNQFTEN</sequence>
<organism evidence="1 2">
    <name type="scientific">Candidatus Daviesbacteria bacterium RIFCSPHIGHO2_02_FULL_39_12</name>
    <dbReference type="NCBI Taxonomy" id="1797770"/>
    <lineage>
        <taxon>Bacteria</taxon>
        <taxon>Candidatus Daviesiibacteriota</taxon>
    </lineage>
</organism>
<gene>
    <name evidence="1" type="ORF">A3C26_02965</name>
</gene>
<dbReference type="GO" id="GO:0006260">
    <property type="term" value="P:DNA replication"/>
    <property type="evidence" value="ECO:0007669"/>
    <property type="project" value="InterPro"/>
</dbReference>
<dbReference type="GO" id="GO:0003677">
    <property type="term" value="F:DNA binding"/>
    <property type="evidence" value="ECO:0007669"/>
    <property type="project" value="InterPro"/>
</dbReference>
<dbReference type="SUPFAM" id="SSF48019">
    <property type="entry name" value="post-AAA+ oligomerization domain-like"/>
    <property type="match status" value="1"/>
</dbReference>
<reference evidence="1 2" key="1">
    <citation type="journal article" date="2016" name="Nat. Commun.">
        <title>Thousands of microbial genomes shed light on interconnected biogeochemical processes in an aquifer system.</title>
        <authorList>
            <person name="Anantharaman K."/>
            <person name="Brown C.T."/>
            <person name="Hug L.A."/>
            <person name="Sharon I."/>
            <person name="Castelle C.J."/>
            <person name="Probst A.J."/>
            <person name="Thomas B.C."/>
            <person name="Singh A."/>
            <person name="Wilkins M.J."/>
            <person name="Karaoz U."/>
            <person name="Brodie E.L."/>
            <person name="Williams K.H."/>
            <person name="Hubbard S.S."/>
            <person name="Banfield J.F."/>
        </authorList>
    </citation>
    <scope>NUCLEOTIDE SEQUENCE [LARGE SCALE GENOMIC DNA]</scope>
</reference>
<accession>A0A1F5JE12</accession>
<dbReference type="Proteomes" id="UP000177042">
    <property type="component" value="Unassembled WGS sequence"/>
</dbReference>
<name>A0A1F5JE12_9BACT</name>
<evidence type="ECO:0000313" key="1">
    <source>
        <dbReference type="EMBL" id="OGE26839.1"/>
    </source>
</evidence>